<feature type="domain" description="Endonuclease/exonuclease/phosphatase" evidence="1">
    <location>
        <begin position="27"/>
        <end position="322"/>
    </location>
</feature>
<comment type="caution">
    <text evidence="2">The sequence shown here is derived from an EMBL/GenBank/DDBJ whole genome shotgun (WGS) entry which is preliminary data.</text>
</comment>
<dbReference type="PATRIC" id="fig|883158.3.peg.915"/>
<dbReference type="InterPro" id="IPR036691">
    <property type="entry name" value="Endo/exonu/phosph_ase_sf"/>
</dbReference>
<gene>
    <name evidence="2" type="ORF">HMPREF9140_00906</name>
</gene>
<sequence>MKNIFLLVILIIYIPVCAQTRLIAVELNTENLYDTIHDSLKNDQEFLPDSPRHWNSLKYWQKINRIGKEIISCSEYFPGRPLPDIVALCEVENDSVLFDLTRRSLLRKARYEYVVTSSPDLRGINVALLYSPFTFQCLRVDTMRITPLKNMRPTRDILHVTGRTVDNDTLHVFVLHSPSRWGGEIVSRPYRVHVINRLCVATDSLLVANPKANIIVMGDFNDYTDSKALQIAYSHNLFNVSHDAKGSNGAQGTYRYKGIWHSLDHILVSPNLAHRVNNCTINDQPFLTEPDEQYGGIKPRRNYLGMRFNNGFSDHLPLVLEIIF</sequence>
<dbReference type="Proteomes" id="UP000016023">
    <property type="component" value="Unassembled WGS sequence"/>
</dbReference>
<keyword evidence="3" id="KW-1185">Reference proteome</keyword>
<dbReference type="PANTHER" id="PTHR42834:SF1">
    <property type="entry name" value="ENDONUCLEASE_EXONUCLEASE_PHOSPHATASE FAMILY PROTEIN (AFU_ORTHOLOGUE AFUA_3G09210)"/>
    <property type="match status" value="1"/>
</dbReference>
<dbReference type="RefSeq" id="WP_006952030.1">
    <property type="nucleotide sequence ID" value="NZ_JH594521.1"/>
</dbReference>
<name>H1Q1W8_9BACT</name>
<dbReference type="HOGENOM" id="CLU_058239_1_0_10"/>
<evidence type="ECO:0000259" key="1">
    <source>
        <dbReference type="Pfam" id="PF19580"/>
    </source>
</evidence>
<proteinExistence type="predicted"/>
<dbReference type="Gene3D" id="3.60.10.10">
    <property type="entry name" value="Endonuclease/exonuclease/phosphatase"/>
    <property type="match status" value="1"/>
</dbReference>
<evidence type="ECO:0000313" key="3">
    <source>
        <dbReference type="Proteomes" id="UP000016023"/>
    </source>
</evidence>
<dbReference type="Pfam" id="PF19580">
    <property type="entry name" value="Exo_endo_phos_3"/>
    <property type="match status" value="1"/>
</dbReference>
<organism evidence="2 3">
    <name type="scientific">Prevotella micans F0438</name>
    <dbReference type="NCBI Taxonomy" id="883158"/>
    <lineage>
        <taxon>Bacteria</taxon>
        <taxon>Pseudomonadati</taxon>
        <taxon>Bacteroidota</taxon>
        <taxon>Bacteroidia</taxon>
        <taxon>Bacteroidales</taxon>
        <taxon>Prevotellaceae</taxon>
        <taxon>Prevotella</taxon>
    </lineage>
</organism>
<dbReference type="eggNOG" id="COG2374">
    <property type="taxonomic scope" value="Bacteria"/>
</dbReference>
<protein>
    <recommendedName>
        <fullName evidence="1">Endonuclease/exonuclease/phosphatase domain-containing protein</fullName>
    </recommendedName>
</protein>
<dbReference type="PANTHER" id="PTHR42834">
    <property type="entry name" value="ENDONUCLEASE/EXONUCLEASE/PHOSPHATASE FAMILY PROTEIN (AFU_ORTHOLOGUE AFUA_3G09210)"/>
    <property type="match status" value="1"/>
</dbReference>
<dbReference type="AlphaFoldDB" id="H1Q1W8"/>
<evidence type="ECO:0000313" key="2">
    <source>
        <dbReference type="EMBL" id="EHO71588.1"/>
    </source>
</evidence>
<dbReference type="SUPFAM" id="SSF56219">
    <property type="entry name" value="DNase I-like"/>
    <property type="match status" value="1"/>
</dbReference>
<dbReference type="STRING" id="883158.HMPREF9140_00906"/>
<dbReference type="GO" id="GO:0003824">
    <property type="term" value="F:catalytic activity"/>
    <property type="evidence" value="ECO:0007669"/>
    <property type="project" value="InterPro"/>
</dbReference>
<dbReference type="InterPro" id="IPR005135">
    <property type="entry name" value="Endo/exonuclease/phosphatase"/>
</dbReference>
<reference evidence="2 3" key="1">
    <citation type="submission" date="2011-12" db="EMBL/GenBank/DDBJ databases">
        <title>The Genome Sequence of Prevotella micans F0438.</title>
        <authorList>
            <consortium name="The Broad Institute Genome Sequencing Platform"/>
            <person name="Earl A."/>
            <person name="Ward D."/>
            <person name="Feldgarden M."/>
            <person name="Gevers D."/>
            <person name="Izard J."/>
            <person name="Baranova O.V."/>
            <person name="Blanton J.M."/>
            <person name="Wade W.G."/>
            <person name="Dewhirst F.E."/>
            <person name="Young S.K."/>
            <person name="Zeng Q."/>
            <person name="Gargeya S."/>
            <person name="Fitzgerald M."/>
            <person name="Haas B."/>
            <person name="Abouelleil A."/>
            <person name="Alvarado L."/>
            <person name="Arachchi H.M."/>
            <person name="Berlin A."/>
            <person name="Chapman S.B."/>
            <person name="Gearin G."/>
            <person name="Goldberg J."/>
            <person name="Griggs A."/>
            <person name="Gujja S."/>
            <person name="Hansen M."/>
            <person name="Heiman D."/>
            <person name="Howarth C."/>
            <person name="Larimer J."/>
            <person name="Lui A."/>
            <person name="MacDonald P.J.P."/>
            <person name="McCowen C."/>
            <person name="Montmayeur A."/>
            <person name="Murphy C."/>
            <person name="Neiman D."/>
            <person name="Pearson M."/>
            <person name="Priest M."/>
            <person name="Roberts A."/>
            <person name="Saif S."/>
            <person name="Shea T."/>
            <person name="Sisk P."/>
            <person name="Stolte C."/>
            <person name="Sykes S."/>
            <person name="Wortman J."/>
            <person name="Nusbaum C."/>
            <person name="Birren B."/>
        </authorList>
    </citation>
    <scope>NUCLEOTIDE SEQUENCE [LARGE SCALE GENOMIC DNA]</scope>
    <source>
        <strain evidence="2 3">F0438</strain>
    </source>
</reference>
<accession>H1Q1W8</accession>
<dbReference type="EMBL" id="AGWK01000027">
    <property type="protein sequence ID" value="EHO71588.1"/>
    <property type="molecule type" value="Genomic_DNA"/>
</dbReference>